<dbReference type="InterPro" id="IPR050189">
    <property type="entry name" value="MFS_Efflux_Transporters"/>
</dbReference>
<evidence type="ECO:0000256" key="6">
    <source>
        <dbReference type="SAM" id="Phobius"/>
    </source>
</evidence>
<feature type="transmembrane region" description="Helical" evidence="6">
    <location>
        <begin position="138"/>
        <end position="160"/>
    </location>
</feature>
<sequence>MASVLDSPTRWAAPVSLLALGTFAMGTDSFVLAGILPQLASGLHTSTASSGQVITAFALTYAVAAPIVATLTARIPRRPLAIGSLSVFALANLAAAAAPSLGLLLVARVVTAVAAAAFTPTASVAAVALAGPSARGRALAVVNGGLAVGTVLGVPVGTAVGQRFGWPASLLFIAAVALVAVAALAGRLPALPLPGAVPMAERLRQLVDPRLLRLVTVNTLATGGGILFYTYIAFVLGSNAHLTGVRLAVALLAWGIGGAIGAFGAGWLADRVGPDRTLGLTLTIMTLDLLAFAFAGHFALVLMLAVTGGASSWSLLTPINHALTGLAPRQPGVVISLNASGSYLGQALGAVLGGLALARGADARELCLFAAGVVLVALSVQLLRVRLASVGR</sequence>
<dbReference type="InterPro" id="IPR011701">
    <property type="entry name" value="MFS"/>
</dbReference>
<keyword evidence="3 6" id="KW-0812">Transmembrane</keyword>
<dbReference type="PANTHER" id="PTHR43124">
    <property type="entry name" value="PURINE EFFLUX PUMP PBUE"/>
    <property type="match status" value="1"/>
</dbReference>
<feature type="transmembrane region" description="Helical" evidence="6">
    <location>
        <begin position="289"/>
        <end position="313"/>
    </location>
</feature>
<evidence type="ECO:0000256" key="3">
    <source>
        <dbReference type="ARBA" id="ARBA00022692"/>
    </source>
</evidence>
<dbReference type="SUPFAM" id="SSF103473">
    <property type="entry name" value="MFS general substrate transporter"/>
    <property type="match status" value="1"/>
</dbReference>
<dbReference type="GO" id="GO:0022857">
    <property type="term" value="F:transmembrane transporter activity"/>
    <property type="evidence" value="ECO:0007669"/>
    <property type="project" value="InterPro"/>
</dbReference>
<feature type="transmembrane region" description="Helical" evidence="6">
    <location>
        <begin position="166"/>
        <end position="190"/>
    </location>
</feature>
<feature type="transmembrane region" description="Helical" evidence="6">
    <location>
        <begin position="52"/>
        <end position="73"/>
    </location>
</feature>
<feature type="transmembrane region" description="Helical" evidence="6">
    <location>
        <begin position="211"/>
        <end position="235"/>
    </location>
</feature>
<evidence type="ECO:0000256" key="4">
    <source>
        <dbReference type="ARBA" id="ARBA00022989"/>
    </source>
</evidence>
<reference evidence="8 9" key="1">
    <citation type="submission" date="2019-07" db="EMBL/GenBank/DDBJ databases">
        <title>Cryptosporangium phraense sp. nov., isolated from plant litter.</title>
        <authorList>
            <person name="Suriyachadkun C."/>
        </authorList>
    </citation>
    <scope>NUCLEOTIDE SEQUENCE [LARGE SCALE GENOMIC DNA]</scope>
    <source>
        <strain evidence="8 9">A-T 5661</strain>
    </source>
</reference>
<comment type="caution">
    <text evidence="8">The sequence shown here is derived from an EMBL/GenBank/DDBJ whole genome shotgun (WGS) entry which is preliminary data.</text>
</comment>
<dbReference type="InterPro" id="IPR036259">
    <property type="entry name" value="MFS_trans_sf"/>
</dbReference>
<keyword evidence="9" id="KW-1185">Reference proteome</keyword>
<dbReference type="GO" id="GO:0005886">
    <property type="term" value="C:plasma membrane"/>
    <property type="evidence" value="ECO:0007669"/>
    <property type="project" value="UniProtKB-SubCell"/>
</dbReference>
<feature type="domain" description="Major facilitator superfamily (MFS) profile" evidence="7">
    <location>
        <begin position="14"/>
        <end position="389"/>
    </location>
</feature>
<keyword evidence="4 6" id="KW-1133">Transmembrane helix</keyword>
<protein>
    <submittedName>
        <fullName evidence="8">MFS transporter</fullName>
    </submittedName>
</protein>
<feature type="transmembrane region" description="Helical" evidence="6">
    <location>
        <begin position="247"/>
        <end position="268"/>
    </location>
</feature>
<dbReference type="InParanoid" id="A0A545AP56"/>
<feature type="transmembrane region" description="Helical" evidence="6">
    <location>
        <begin position="333"/>
        <end position="358"/>
    </location>
</feature>
<evidence type="ECO:0000259" key="7">
    <source>
        <dbReference type="PROSITE" id="PS50850"/>
    </source>
</evidence>
<dbReference type="OrthoDB" id="3697899at2"/>
<dbReference type="InterPro" id="IPR020846">
    <property type="entry name" value="MFS_dom"/>
</dbReference>
<feature type="transmembrane region" description="Helical" evidence="6">
    <location>
        <begin position="80"/>
        <end position="99"/>
    </location>
</feature>
<accession>A0A545AP56</accession>
<dbReference type="CDD" id="cd17324">
    <property type="entry name" value="MFS_NepI_like"/>
    <property type="match status" value="1"/>
</dbReference>
<dbReference type="Proteomes" id="UP000317982">
    <property type="component" value="Unassembled WGS sequence"/>
</dbReference>
<gene>
    <name evidence="8" type="ORF">FL583_21960</name>
</gene>
<organism evidence="8 9">
    <name type="scientific">Cryptosporangium phraense</name>
    <dbReference type="NCBI Taxonomy" id="2593070"/>
    <lineage>
        <taxon>Bacteria</taxon>
        <taxon>Bacillati</taxon>
        <taxon>Actinomycetota</taxon>
        <taxon>Actinomycetes</taxon>
        <taxon>Cryptosporangiales</taxon>
        <taxon>Cryptosporangiaceae</taxon>
        <taxon>Cryptosporangium</taxon>
    </lineage>
</organism>
<dbReference type="PANTHER" id="PTHR43124:SF10">
    <property type="entry name" value="PURINE EFFLUX PUMP PBUE"/>
    <property type="match status" value="1"/>
</dbReference>
<evidence type="ECO:0000256" key="1">
    <source>
        <dbReference type="ARBA" id="ARBA00004651"/>
    </source>
</evidence>
<dbReference type="AlphaFoldDB" id="A0A545AP56"/>
<dbReference type="PROSITE" id="PS50850">
    <property type="entry name" value="MFS"/>
    <property type="match status" value="1"/>
</dbReference>
<evidence type="ECO:0000256" key="2">
    <source>
        <dbReference type="ARBA" id="ARBA00022475"/>
    </source>
</evidence>
<comment type="subcellular location">
    <subcellularLocation>
        <location evidence="1">Cell membrane</location>
        <topology evidence="1">Multi-pass membrane protein</topology>
    </subcellularLocation>
</comment>
<keyword evidence="2" id="KW-1003">Cell membrane</keyword>
<feature type="transmembrane region" description="Helical" evidence="6">
    <location>
        <begin position="105"/>
        <end position="131"/>
    </location>
</feature>
<evidence type="ECO:0000313" key="9">
    <source>
        <dbReference type="Proteomes" id="UP000317982"/>
    </source>
</evidence>
<evidence type="ECO:0000313" key="8">
    <source>
        <dbReference type="EMBL" id="TQS43097.1"/>
    </source>
</evidence>
<proteinExistence type="predicted"/>
<dbReference type="EMBL" id="VIRS01000015">
    <property type="protein sequence ID" value="TQS43097.1"/>
    <property type="molecule type" value="Genomic_DNA"/>
</dbReference>
<feature type="transmembrane region" description="Helical" evidence="6">
    <location>
        <begin position="365"/>
        <end position="383"/>
    </location>
</feature>
<dbReference type="Pfam" id="PF07690">
    <property type="entry name" value="MFS_1"/>
    <property type="match status" value="1"/>
</dbReference>
<keyword evidence="5 6" id="KW-0472">Membrane</keyword>
<dbReference type="Gene3D" id="1.20.1250.20">
    <property type="entry name" value="MFS general substrate transporter like domains"/>
    <property type="match status" value="2"/>
</dbReference>
<evidence type="ECO:0000256" key="5">
    <source>
        <dbReference type="ARBA" id="ARBA00023136"/>
    </source>
</evidence>
<dbReference type="RefSeq" id="WP_142706582.1">
    <property type="nucleotide sequence ID" value="NZ_VIRS01000015.1"/>
</dbReference>
<name>A0A545AP56_9ACTN</name>